<evidence type="ECO:0000313" key="2">
    <source>
        <dbReference type="EMBL" id="CAI4018062.1"/>
    </source>
</evidence>
<comment type="caution">
    <text evidence="2">The sequence shown here is derived from an EMBL/GenBank/DDBJ whole genome shotgun (WGS) entry which is preliminary data.</text>
</comment>
<reference evidence="3 4" key="2">
    <citation type="submission" date="2024-05" db="EMBL/GenBank/DDBJ databases">
        <authorList>
            <person name="Chen Y."/>
            <person name="Shah S."/>
            <person name="Dougan E. K."/>
            <person name="Thang M."/>
            <person name="Chan C."/>
        </authorList>
    </citation>
    <scope>NUCLEOTIDE SEQUENCE [LARGE SCALE GENOMIC DNA]</scope>
</reference>
<protein>
    <submittedName>
        <fullName evidence="3">EamA domain-containing protein</fullName>
    </submittedName>
</protein>
<name>A0A9P1GNI0_9DINO</name>
<sequence>MDHDPQSTGWNALLGRLRFRPVGRPLPKLREESREGKELRFQMKGLLLVFASVCCSATGSILAERVFKERSWGDAKQDRFYSMKFHLDLTATFVAALLWALPLKRVVVFREFMLRWEKSE</sequence>
<proteinExistence type="predicted"/>
<feature type="transmembrane region" description="Helical" evidence="1">
    <location>
        <begin position="83"/>
        <end position="103"/>
    </location>
</feature>
<keyword evidence="1" id="KW-0812">Transmembrane</keyword>
<dbReference type="EMBL" id="CAMXCT030006672">
    <property type="protein sequence ID" value="CAL4805374.1"/>
    <property type="molecule type" value="Genomic_DNA"/>
</dbReference>
<feature type="transmembrane region" description="Helical" evidence="1">
    <location>
        <begin position="45"/>
        <end position="63"/>
    </location>
</feature>
<keyword evidence="1" id="KW-0472">Membrane</keyword>
<dbReference type="Proteomes" id="UP001152797">
    <property type="component" value="Unassembled WGS sequence"/>
</dbReference>
<dbReference type="EMBL" id="CAMXCT010006672">
    <property type="protein sequence ID" value="CAI4018062.1"/>
    <property type="molecule type" value="Genomic_DNA"/>
</dbReference>
<keyword evidence="1" id="KW-1133">Transmembrane helix</keyword>
<evidence type="ECO:0000313" key="3">
    <source>
        <dbReference type="EMBL" id="CAL4805374.1"/>
    </source>
</evidence>
<reference evidence="2" key="1">
    <citation type="submission" date="2022-10" db="EMBL/GenBank/DDBJ databases">
        <authorList>
            <person name="Chen Y."/>
            <person name="Dougan E. K."/>
            <person name="Chan C."/>
            <person name="Rhodes N."/>
            <person name="Thang M."/>
        </authorList>
    </citation>
    <scope>NUCLEOTIDE SEQUENCE</scope>
</reference>
<dbReference type="AlphaFoldDB" id="A0A9P1GNI0"/>
<feature type="non-terminal residue" evidence="2">
    <location>
        <position position="120"/>
    </location>
</feature>
<evidence type="ECO:0000313" key="4">
    <source>
        <dbReference type="Proteomes" id="UP001152797"/>
    </source>
</evidence>
<evidence type="ECO:0000256" key="1">
    <source>
        <dbReference type="SAM" id="Phobius"/>
    </source>
</evidence>
<keyword evidence="4" id="KW-1185">Reference proteome</keyword>
<organism evidence="2">
    <name type="scientific">Cladocopium goreaui</name>
    <dbReference type="NCBI Taxonomy" id="2562237"/>
    <lineage>
        <taxon>Eukaryota</taxon>
        <taxon>Sar</taxon>
        <taxon>Alveolata</taxon>
        <taxon>Dinophyceae</taxon>
        <taxon>Suessiales</taxon>
        <taxon>Symbiodiniaceae</taxon>
        <taxon>Cladocopium</taxon>
    </lineage>
</organism>
<gene>
    <name evidence="2" type="ORF">C1SCF055_LOCUS42660</name>
</gene>
<dbReference type="EMBL" id="CAMXCT020006672">
    <property type="protein sequence ID" value="CAL1171437.1"/>
    <property type="molecule type" value="Genomic_DNA"/>
</dbReference>
<accession>A0A9P1GNI0</accession>
<dbReference type="OrthoDB" id="10605292at2759"/>